<dbReference type="InterPro" id="IPR042197">
    <property type="entry name" value="Apaf_helical"/>
</dbReference>
<dbReference type="Pfam" id="PF23598">
    <property type="entry name" value="LRR_14"/>
    <property type="match status" value="1"/>
</dbReference>
<dbReference type="InterPro" id="IPR055414">
    <property type="entry name" value="LRR_R13L4/SHOC2-like"/>
</dbReference>
<evidence type="ECO:0000259" key="4">
    <source>
        <dbReference type="Pfam" id="PF00931"/>
    </source>
</evidence>
<dbReference type="InterPro" id="IPR058922">
    <property type="entry name" value="WHD_DRP"/>
</dbReference>
<evidence type="ECO:0000313" key="10">
    <source>
        <dbReference type="Proteomes" id="UP000288805"/>
    </source>
</evidence>
<reference evidence="9 10" key="1">
    <citation type="journal article" date="2018" name="PLoS Genet.">
        <title>Population sequencing reveals clonal diversity and ancestral inbreeding in the grapevine cultivar Chardonnay.</title>
        <authorList>
            <person name="Roach M.J."/>
            <person name="Johnson D.L."/>
            <person name="Bohlmann J."/>
            <person name="van Vuuren H.J."/>
            <person name="Jones S.J."/>
            <person name="Pretorius I.S."/>
            <person name="Schmidt S.A."/>
            <person name="Borneman A.R."/>
        </authorList>
    </citation>
    <scope>NUCLEOTIDE SEQUENCE [LARGE SCALE GENOMIC DNA]</scope>
    <source>
        <strain evidence="10">cv. Chardonnay</strain>
        <tissue evidence="9">Leaf</tissue>
    </source>
</reference>
<dbReference type="Gene3D" id="1.20.5.4130">
    <property type="match status" value="1"/>
</dbReference>
<keyword evidence="1" id="KW-0677">Repeat</keyword>
<comment type="caution">
    <text evidence="9">The sequence shown here is derived from an EMBL/GenBank/DDBJ whole genome shotgun (WGS) entry which is preliminary data.</text>
</comment>
<proteinExistence type="predicted"/>
<dbReference type="InterPro" id="IPR044974">
    <property type="entry name" value="Disease_R_plants"/>
</dbReference>
<dbReference type="InterPro" id="IPR056789">
    <property type="entry name" value="LRR_R13L1-DRL21"/>
</dbReference>
<sequence>MAPVGEALLTASIQVLLEKMASREVLSFFGGQKPNAALLNKLKITLLTVHAILNDAEVKQSENPAIKEWLHEIKDAAYDAEDLLEEIATEALRCTTESDSQTSGTQVWNAISTSLNPFGDGVESRVEEIFDRLEFLAQQKDALGLKEVVGKKLAKRWSSTSVVDESGVYGREGSKEEIIDMLLSDNASGHVKTVIAKVGMGGIGKTALAQLLYNDERLRESLNGRKVLIVLDDVWNESYNNWDMLQTPLKVGASGSKFIVTTRNANVALTMRAHHTHHLEQLCFEDSWRLFTKHAFENEDPLVHPKLEAIVKETVQKCQGLPLSIKTLGGLLHYKMDEKEWDNILRSEMWDLPSDELLPTLRLSYCHLPSKLKRCFAYCAIFPKGYQFRKEGLILLWMAEGFLQQPKSKKRMEEIGDWYFHELLTRSFFLKSSSRDSCFEMHDLINDMAQHVYGDFCTRCLEDKMNDVYKKTRHFSHLVSEYDSFEKFETLVEVKCLRTFFKFQPLFMQTCLSNRVLHDVIPNIRCLRVLSLSGYWIVDLPDSIGNLKCLRFLNLSHTPIKRLPESVCSLHNLQIILLSNCRCLRELPHGLKKLINLCYLCIRDSGIKEMPDHIGQLRNLQELSRFIVGQTSGRRIGELRGLSEIRGRLHISELQNVVCGMDALEANLKDKKYVDDLVLEWKSNSDVLQNGIDIVNNLQPHENVKRLTVDSYGGTRFPDWLGDRLFLEMVFLNLKNCQHCSSLPSLGQLSTFISQGCMA</sequence>
<organism evidence="9 10">
    <name type="scientific">Vitis vinifera</name>
    <name type="common">Grape</name>
    <dbReference type="NCBI Taxonomy" id="29760"/>
    <lineage>
        <taxon>Eukaryota</taxon>
        <taxon>Viridiplantae</taxon>
        <taxon>Streptophyta</taxon>
        <taxon>Embryophyta</taxon>
        <taxon>Tracheophyta</taxon>
        <taxon>Spermatophyta</taxon>
        <taxon>Magnoliopsida</taxon>
        <taxon>eudicotyledons</taxon>
        <taxon>Gunneridae</taxon>
        <taxon>Pentapetalae</taxon>
        <taxon>rosids</taxon>
        <taxon>Vitales</taxon>
        <taxon>Vitaceae</taxon>
        <taxon>Viteae</taxon>
        <taxon>Vitis</taxon>
    </lineage>
</organism>
<gene>
    <name evidence="9" type="primary">RPPL1_105</name>
    <name evidence="9" type="ORF">CK203_090892</name>
</gene>
<feature type="domain" description="NB-ARC" evidence="4">
    <location>
        <begin position="216"/>
        <end position="300"/>
    </location>
</feature>
<keyword evidence="2" id="KW-0547">Nucleotide-binding</keyword>
<name>A0A438CMU6_VITVI</name>
<evidence type="ECO:0000256" key="2">
    <source>
        <dbReference type="ARBA" id="ARBA00022741"/>
    </source>
</evidence>
<dbReference type="SUPFAM" id="SSF52058">
    <property type="entry name" value="L domain-like"/>
    <property type="match status" value="1"/>
</dbReference>
<dbReference type="InterPro" id="IPR027417">
    <property type="entry name" value="P-loop_NTPase"/>
</dbReference>
<feature type="domain" description="R13L1/DRL21-like LRR repeat region" evidence="8">
    <location>
        <begin position="636"/>
        <end position="751"/>
    </location>
</feature>
<dbReference type="GO" id="GO:0051707">
    <property type="term" value="P:response to other organism"/>
    <property type="evidence" value="ECO:0007669"/>
    <property type="project" value="UniProtKB-ARBA"/>
</dbReference>
<dbReference type="InterPro" id="IPR041118">
    <property type="entry name" value="Rx_N"/>
</dbReference>
<dbReference type="GO" id="GO:0006952">
    <property type="term" value="P:defense response"/>
    <property type="evidence" value="ECO:0007669"/>
    <property type="project" value="UniProtKB-KW"/>
</dbReference>
<dbReference type="EMBL" id="QGNW01002171">
    <property type="protein sequence ID" value="RVW24540.1"/>
    <property type="molecule type" value="Genomic_DNA"/>
</dbReference>
<dbReference type="InterPro" id="IPR032675">
    <property type="entry name" value="LRR_dom_sf"/>
</dbReference>
<dbReference type="Pfam" id="PF25019">
    <property type="entry name" value="LRR_R13L1-DRL21"/>
    <property type="match status" value="1"/>
</dbReference>
<keyword evidence="3" id="KW-0611">Plant defense</keyword>
<feature type="domain" description="Disease resistance N-terminal" evidence="5">
    <location>
        <begin position="30"/>
        <end position="100"/>
    </location>
</feature>
<dbReference type="PANTHER" id="PTHR23155">
    <property type="entry name" value="DISEASE RESISTANCE PROTEIN RP"/>
    <property type="match status" value="1"/>
</dbReference>
<dbReference type="Pfam" id="PF00931">
    <property type="entry name" value="NB-ARC"/>
    <property type="match status" value="1"/>
</dbReference>
<dbReference type="Pfam" id="PF23559">
    <property type="entry name" value="WHD_DRP"/>
    <property type="match status" value="1"/>
</dbReference>
<dbReference type="PANTHER" id="PTHR23155:SF1071">
    <property type="entry name" value="DISEASE RESISTANCE RPP13-LIKE PROTEIN 1"/>
    <property type="match status" value="1"/>
</dbReference>
<dbReference type="Gene3D" id="1.10.8.430">
    <property type="entry name" value="Helical domain of apoptotic protease-activating factors"/>
    <property type="match status" value="1"/>
</dbReference>
<evidence type="ECO:0000256" key="1">
    <source>
        <dbReference type="ARBA" id="ARBA00022737"/>
    </source>
</evidence>
<evidence type="ECO:0000313" key="9">
    <source>
        <dbReference type="EMBL" id="RVW24540.1"/>
    </source>
</evidence>
<evidence type="ECO:0000256" key="3">
    <source>
        <dbReference type="ARBA" id="ARBA00022821"/>
    </source>
</evidence>
<dbReference type="SUPFAM" id="SSF52540">
    <property type="entry name" value="P-loop containing nucleoside triphosphate hydrolases"/>
    <property type="match status" value="1"/>
</dbReference>
<dbReference type="GO" id="GO:0043531">
    <property type="term" value="F:ADP binding"/>
    <property type="evidence" value="ECO:0007669"/>
    <property type="project" value="InterPro"/>
</dbReference>
<evidence type="ECO:0000259" key="5">
    <source>
        <dbReference type="Pfam" id="PF18052"/>
    </source>
</evidence>
<dbReference type="PRINTS" id="PR00364">
    <property type="entry name" value="DISEASERSIST"/>
</dbReference>
<dbReference type="Gene3D" id="3.40.50.300">
    <property type="entry name" value="P-loop containing nucleotide triphosphate hydrolases"/>
    <property type="match status" value="2"/>
</dbReference>
<dbReference type="Gene3D" id="3.80.10.10">
    <property type="entry name" value="Ribonuclease Inhibitor"/>
    <property type="match status" value="1"/>
</dbReference>
<feature type="domain" description="Disease resistance R13L4/SHOC-2-like LRR" evidence="7">
    <location>
        <begin position="506"/>
        <end position="599"/>
    </location>
</feature>
<dbReference type="InterPro" id="IPR036388">
    <property type="entry name" value="WH-like_DNA-bd_sf"/>
</dbReference>
<dbReference type="Gene3D" id="1.10.10.10">
    <property type="entry name" value="Winged helix-like DNA-binding domain superfamily/Winged helix DNA-binding domain"/>
    <property type="match status" value="1"/>
</dbReference>
<evidence type="ECO:0000259" key="7">
    <source>
        <dbReference type="Pfam" id="PF23598"/>
    </source>
</evidence>
<dbReference type="Proteomes" id="UP000288805">
    <property type="component" value="Unassembled WGS sequence"/>
</dbReference>
<accession>A0A438CMU6</accession>
<dbReference type="AlphaFoldDB" id="A0A438CMU6"/>
<dbReference type="FunFam" id="1.10.10.10:FF:000322">
    <property type="entry name" value="Probable disease resistance protein At1g63360"/>
    <property type="match status" value="1"/>
</dbReference>
<dbReference type="InterPro" id="IPR002182">
    <property type="entry name" value="NB-ARC"/>
</dbReference>
<protein>
    <submittedName>
        <fullName evidence="9">Putative disease resistance RPP13-like protein 1</fullName>
    </submittedName>
</protein>
<dbReference type="Pfam" id="PF18052">
    <property type="entry name" value="Rx_N"/>
    <property type="match status" value="1"/>
</dbReference>
<evidence type="ECO:0000259" key="6">
    <source>
        <dbReference type="Pfam" id="PF23559"/>
    </source>
</evidence>
<evidence type="ECO:0000259" key="8">
    <source>
        <dbReference type="Pfam" id="PF25019"/>
    </source>
</evidence>
<feature type="domain" description="Disease resistance protein winged helix" evidence="6">
    <location>
        <begin position="381"/>
        <end position="449"/>
    </location>
</feature>